<dbReference type="PRINTS" id="PR00315">
    <property type="entry name" value="ELONGATNFCT"/>
</dbReference>
<dbReference type="AlphaFoldDB" id="A0A7Y0Q6Y0"/>
<dbReference type="NCBIfam" id="TIGR00484">
    <property type="entry name" value="EF-G"/>
    <property type="match status" value="1"/>
</dbReference>
<organism evidence="11 12">
    <name type="scientific">Thalassotalea algicola</name>
    <dbReference type="NCBI Taxonomy" id="2716224"/>
    <lineage>
        <taxon>Bacteria</taxon>
        <taxon>Pseudomonadati</taxon>
        <taxon>Pseudomonadota</taxon>
        <taxon>Gammaproteobacteria</taxon>
        <taxon>Alteromonadales</taxon>
        <taxon>Colwelliaceae</taxon>
        <taxon>Thalassotalea</taxon>
    </lineage>
</organism>
<sequence length="695" mass="76624">MADLSKYRNIGIFAHVDAGKTTTTERILKLTGMIHKIGEVHDGESTTDFMEQEAERGITIQSAAVTCEWKKHRFNVIDTPGHVDFTVEVYRSLKVLDGGIGVFCGSGGVEPQSETNWRYANESKVARLIFVNKLDRLGANFYRVKDQVQNVLGARPLVMTLPIGEEDNFVGVVDVLSQKAYIWDDSGQPENYKVEDIPADMVDDAAAYREEMIETALEADEDMLMEYLEGEMTPTEEQIKACIRKGTNELMFFPTYCGSAFKNKGMQLLLDAVVDYLPSPTEVPPQPLTDEEGEPTGEFAIVDAEEPFRALAFKIMDDRFGALTFVRIYSGKIKKGDTILNSFTGKTERVGRMVEMQAEDRTELTEAQAGDILAIVGMKNVQTGHTLCDVKQPCTLEAMVFPEPVISIAVSPKEKGGAEKMGIAIGKMVAEDPTFQVETDEDSGETILKGMGELHLDIKVDILKRTYGVELQVGKPQVAYRETITQEIEDSYTHKKQSGGSGQFGKIDYRIKPGEPNSGFTFKSTVVGGNVPKEFFPAIEKGFKGMMDEGVLAGFPVLDVEIELFDGGFHAVDSSAVAFEIAAKGAFRQSIPKAGAQLLEPIMKVDVFTPEDHVGDVIGDLNRRRGMIKDQEAGTTGVRIKADVPLSEMFGYIGHLRTITSGRGQFSMEFSHYAAAPQNVAEEVIAEVKERNEKK</sequence>
<dbReference type="Pfam" id="PF03144">
    <property type="entry name" value="GTP_EFTU_D2"/>
    <property type="match status" value="1"/>
</dbReference>
<dbReference type="FunFam" id="3.30.230.10:FF:000003">
    <property type="entry name" value="Elongation factor G"/>
    <property type="match status" value="1"/>
</dbReference>
<dbReference type="CDD" id="cd16262">
    <property type="entry name" value="EFG_III"/>
    <property type="match status" value="1"/>
</dbReference>
<dbReference type="GO" id="GO:0005525">
    <property type="term" value="F:GTP binding"/>
    <property type="evidence" value="ECO:0007669"/>
    <property type="project" value="UniProtKB-UniRule"/>
</dbReference>
<name>A0A7Y0Q6Y0_9GAMM</name>
<dbReference type="Pfam" id="PF03764">
    <property type="entry name" value="EFG_IV"/>
    <property type="match status" value="1"/>
</dbReference>
<dbReference type="InterPro" id="IPR005517">
    <property type="entry name" value="Transl_elong_EFG/EF2_IV"/>
</dbReference>
<dbReference type="GO" id="GO:0003924">
    <property type="term" value="F:GTPase activity"/>
    <property type="evidence" value="ECO:0007669"/>
    <property type="project" value="InterPro"/>
</dbReference>
<dbReference type="Pfam" id="PF14492">
    <property type="entry name" value="EFG_III"/>
    <property type="match status" value="1"/>
</dbReference>
<dbReference type="GO" id="GO:0097216">
    <property type="term" value="F:guanosine tetraphosphate binding"/>
    <property type="evidence" value="ECO:0007669"/>
    <property type="project" value="UniProtKB-ARBA"/>
</dbReference>
<dbReference type="Gene3D" id="3.30.70.870">
    <property type="entry name" value="Elongation Factor G (Translational Gtpase), domain 3"/>
    <property type="match status" value="1"/>
</dbReference>
<dbReference type="InterPro" id="IPR004540">
    <property type="entry name" value="Transl_elong_EFG/EF2"/>
</dbReference>
<feature type="binding site" evidence="9">
    <location>
        <begin position="132"/>
        <end position="135"/>
    </location>
    <ligand>
        <name>GTP</name>
        <dbReference type="ChEBI" id="CHEBI:37565"/>
    </ligand>
</feature>
<evidence type="ECO:0000256" key="3">
    <source>
        <dbReference type="ARBA" id="ARBA00022490"/>
    </source>
</evidence>
<evidence type="ECO:0000256" key="5">
    <source>
        <dbReference type="ARBA" id="ARBA00022768"/>
    </source>
</evidence>
<keyword evidence="5 9" id="KW-0251">Elongation factor</keyword>
<dbReference type="SUPFAM" id="SSF52540">
    <property type="entry name" value="P-loop containing nucleoside triphosphate hydrolases"/>
    <property type="match status" value="1"/>
</dbReference>
<evidence type="ECO:0000256" key="9">
    <source>
        <dbReference type="HAMAP-Rule" id="MF_00054"/>
    </source>
</evidence>
<dbReference type="NCBIfam" id="TIGR00231">
    <property type="entry name" value="small_GTP"/>
    <property type="match status" value="1"/>
</dbReference>
<evidence type="ECO:0000256" key="2">
    <source>
        <dbReference type="ARBA" id="ARBA00017872"/>
    </source>
</evidence>
<dbReference type="EMBL" id="JABBXH010000003">
    <property type="protein sequence ID" value="NMP31626.1"/>
    <property type="molecule type" value="Genomic_DNA"/>
</dbReference>
<dbReference type="Gene3D" id="2.40.30.10">
    <property type="entry name" value="Translation factors"/>
    <property type="match status" value="1"/>
</dbReference>
<dbReference type="FunFam" id="2.40.30.10:FF:000006">
    <property type="entry name" value="Elongation factor G"/>
    <property type="match status" value="1"/>
</dbReference>
<feature type="domain" description="Tr-type G" evidence="10">
    <location>
        <begin position="5"/>
        <end position="281"/>
    </location>
</feature>
<feature type="binding site" evidence="9">
    <location>
        <begin position="14"/>
        <end position="21"/>
    </location>
    <ligand>
        <name>GTP</name>
        <dbReference type="ChEBI" id="CHEBI:37565"/>
    </ligand>
</feature>
<dbReference type="GO" id="GO:0003746">
    <property type="term" value="F:translation elongation factor activity"/>
    <property type="evidence" value="ECO:0007669"/>
    <property type="project" value="UniProtKB-UniRule"/>
</dbReference>
<dbReference type="InterPro" id="IPR009000">
    <property type="entry name" value="Transl_B-barrel_sf"/>
</dbReference>
<gene>
    <name evidence="9" type="primary">fusA</name>
    <name evidence="11" type="ORF">HII17_08640</name>
</gene>
<dbReference type="InterPro" id="IPR035649">
    <property type="entry name" value="EFG_V"/>
</dbReference>
<evidence type="ECO:0000256" key="7">
    <source>
        <dbReference type="ARBA" id="ARBA00023134"/>
    </source>
</evidence>
<dbReference type="InterPro" id="IPR000795">
    <property type="entry name" value="T_Tr_GTP-bd_dom"/>
</dbReference>
<dbReference type="HAMAP" id="MF_00054_B">
    <property type="entry name" value="EF_G_EF_2_B"/>
    <property type="match status" value="1"/>
</dbReference>
<comment type="similarity">
    <text evidence="1 9">Belongs to the TRAFAC class translation factor GTPase superfamily. Classic translation factor GTPase family. EF-G/EF-2 subfamily.</text>
</comment>
<keyword evidence="12" id="KW-1185">Reference proteome</keyword>
<protein>
    <recommendedName>
        <fullName evidence="2 9">Elongation factor G</fullName>
        <shortName evidence="9">EF-G</shortName>
    </recommendedName>
</protein>
<dbReference type="SUPFAM" id="SSF54211">
    <property type="entry name" value="Ribosomal protein S5 domain 2-like"/>
    <property type="match status" value="1"/>
</dbReference>
<evidence type="ECO:0000313" key="12">
    <source>
        <dbReference type="Proteomes" id="UP000568664"/>
    </source>
</evidence>
<evidence type="ECO:0000256" key="4">
    <source>
        <dbReference type="ARBA" id="ARBA00022741"/>
    </source>
</evidence>
<evidence type="ECO:0000256" key="8">
    <source>
        <dbReference type="ARBA" id="ARBA00024731"/>
    </source>
</evidence>
<dbReference type="PROSITE" id="PS00301">
    <property type="entry name" value="G_TR_1"/>
    <property type="match status" value="1"/>
</dbReference>
<dbReference type="FunFam" id="3.30.70.870:FF:000006">
    <property type="entry name" value="Elongation factor G"/>
    <property type="match status" value="1"/>
</dbReference>
<dbReference type="InterPro" id="IPR020568">
    <property type="entry name" value="Ribosomal_Su5_D2-typ_SF"/>
</dbReference>
<dbReference type="CDD" id="cd01886">
    <property type="entry name" value="EF-G"/>
    <property type="match status" value="1"/>
</dbReference>
<dbReference type="PANTHER" id="PTHR43261:SF5">
    <property type="entry name" value="ELONGATION FACTOR G 1"/>
    <property type="match status" value="1"/>
</dbReference>
<accession>A0A7Y0Q6Y0</accession>
<dbReference type="GO" id="GO:0005737">
    <property type="term" value="C:cytoplasm"/>
    <property type="evidence" value="ECO:0007669"/>
    <property type="project" value="UniProtKB-SubCell"/>
</dbReference>
<dbReference type="InterPro" id="IPR027417">
    <property type="entry name" value="P-loop_NTPase"/>
</dbReference>
<evidence type="ECO:0000259" key="10">
    <source>
        <dbReference type="PROSITE" id="PS51722"/>
    </source>
</evidence>
<keyword evidence="4 9" id="KW-0547">Nucleotide-binding</keyword>
<feature type="binding site" evidence="9">
    <location>
        <begin position="78"/>
        <end position="82"/>
    </location>
    <ligand>
        <name>GTP</name>
        <dbReference type="ChEBI" id="CHEBI:37565"/>
    </ligand>
</feature>
<dbReference type="CDD" id="cd03713">
    <property type="entry name" value="EFG_mtEFG_C"/>
    <property type="match status" value="1"/>
</dbReference>
<dbReference type="SMART" id="SM00889">
    <property type="entry name" value="EFG_IV"/>
    <property type="match status" value="1"/>
</dbReference>
<dbReference type="InterPro" id="IPR047872">
    <property type="entry name" value="EFG_IV"/>
</dbReference>
<dbReference type="NCBIfam" id="NF009381">
    <property type="entry name" value="PRK12740.1-5"/>
    <property type="match status" value="1"/>
</dbReference>
<proteinExistence type="inferred from homology"/>
<comment type="function">
    <text evidence="8 9">Catalyzes the GTP-dependent ribosomal translocation step during translation elongation. During this step, the ribosome changes from the pre-translocational (PRE) to the post-translocational (POST) state as the newly formed A-site-bound peptidyl-tRNA and P-site-bound deacylated tRNA move to the P and E sites, respectively. Catalyzes the coordinated movement of the two tRNA molecules, the mRNA and conformational changes in the ribosome.</text>
</comment>
<dbReference type="InterPro" id="IPR009022">
    <property type="entry name" value="EFG_III"/>
</dbReference>
<dbReference type="InterPro" id="IPR000640">
    <property type="entry name" value="EFG_V-like"/>
</dbReference>
<dbReference type="Gene3D" id="3.30.70.240">
    <property type="match status" value="1"/>
</dbReference>
<keyword evidence="3 9" id="KW-0963">Cytoplasm</keyword>
<dbReference type="SMART" id="SM00838">
    <property type="entry name" value="EFG_C"/>
    <property type="match status" value="1"/>
</dbReference>
<dbReference type="Proteomes" id="UP000568664">
    <property type="component" value="Unassembled WGS sequence"/>
</dbReference>
<comment type="subcellular location">
    <subcellularLocation>
        <location evidence="9">Cytoplasm</location>
    </subcellularLocation>
</comment>
<evidence type="ECO:0000256" key="6">
    <source>
        <dbReference type="ARBA" id="ARBA00022917"/>
    </source>
</evidence>
<dbReference type="InterPro" id="IPR004161">
    <property type="entry name" value="EFTu-like_2"/>
</dbReference>
<dbReference type="InterPro" id="IPR035647">
    <property type="entry name" value="EFG_III/V"/>
</dbReference>
<dbReference type="Gene3D" id="3.30.230.10">
    <property type="match status" value="1"/>
</dbReference>
<dbReference type="GO" id="GO:0032790">
    <property type="term" value="P:ribosome disassembly"/>
    <property type="evidence" value="ECO:0007669"/>
    <property type="project" value="TreeGrafter"/>
</dbReference>
<dbReference type="CDD" id="cd04088">
    <property type="entry name" value="EFG_mtEFG_II"/>
    <property type="match status" value="1"/>
</dbReference>
<dbReference type="PANTHER" id="PTHR43261">
    <property type="entry name" value="TRANSLATION ELONGATION FACTOR G-RELATED"/>
    <property type="match status" value="1"/>
</dbReference>
<dbReference type="Gene3D" id="3.40.50.300">
    <property type="entry name" value="P-loop containing nucleotide triphosphate hydrolases"/>
    <property type="match status" value="1"/>
</dbReference>
<dbReference type="Pfam" id="PF00009">
    <property type="entry name" value="GTP_EFTU"/>
    <property type="match status" value="1"/>
</dbReference>
<dbReference type="CDD" id="cd01434">
    <property type="entry name" value="EFG_mtEFG1_IV"/>
    <property type="match status" value="1"/>
</dbReference>
<dbReference type="InterPro" id="IPR031157">
    <property type="entry name" value="G_TR_CS"/>
</dbReference>
<dbReference type="InterPro" id="IPR005225">
    <property type="entry name" value="Small_GTP-bd"/>
</dbReference>
<dbReference type="InterPro" id="IPR041095">
    <property type="entry name" value="EFG_II"/>
</dbReference>
<dbReference type="Pfam" id="PF00679">
    <property type="entry name" value="EFG_C"/>
    <property type="match status" value="1"/>
</dbReference>
<evidence type="ECO:0000256" key="1">
    <source>
        <dbReference type="ARBA" id="ARBA00005870"/>
    </source>
</evidence>
<dbReference type="PROSITE" id="PS51722">
    <property type="entry name" value="G_TR_2"/>
    <property type="match status" value="1"/>
</dbReference>
<dbReference type="FunFam" id="3.30.70.240:FF:000001">
    <property type="entry name" value="Elongation factor G"/>
    <property type="match status" value="1"/>
</dbReference>
<dbReference type="RefSeq" id="WP_169074979.1">
    <property type="nucleotide sequence ID" value="NZ_JABBXH010000003.1"/>
</dbReference>
<dbReference type="SUPFAM" id="SSF50447">
    <property type="entry name" value="Translation proteins"/>
    <property type="match status" value="1"/>
</dbReference>
<dbReference type="InterPro" id="IPR014721">
    <property type="entry name" value="Ribsml_uS5_D2-typ_fold_subgr"/>
</dbReference>
<evidence type="ECO:0000313" key="11">
    <source>
        <dbReference type="EMBL" id="NMP31626.1"/>
    </source>
</evidence>
<comment type="caution">
    <text evidence="11">The sequence shown here is derived from an EMBL/GenBank/DDBJ whole genome shotgun (WGS) entry which is preliminary data.</text>
</comment>
<dbReference type="SUPFAM" id="SSF54980">
    <property type="entry name" value="EF-G C-terminal domain-like"/>
    <property type="match status" value="2"/>
</dbReference>
<reference evidence="11 12" key="1">
    <citation type="submission" date="2020-04" db="EMBL/GenBank/DDBJ databases">
        <title>Thalassotalea sp. M1531, isolated from the surface of marine red alga.</title>
        <authorList>
            <person name="Pang L."/>
            <person name="Lu D.-C."/>
        </authorList>
    </citation>
    <scope>NUCLEOTIDE SEQUENCE [LARGE SCALE GENOMIC DNA]</scope>
    <source>
        <strain evidence="11 12">M1531</strain>
    </source>
</reference>
<keyword evidence="7 9" id="KW-0342">GTP-binding</keyword>
<dbReference type="FunFam" id="3.40.50.300:FF:000029">
    <property type="entry name" value="Elongation factor G"/>
    <property type="match status" value="1"/>
</dbReference>
<keyword evidence="6 9" id="KW-0648">Protein biosynthesis</keyword>